<sequence length="450" mass="51149">MSGTLKRLFHLVFVEKQARWPFLTSIMSDLQNVISMKHALENDGEGKDIKRLKSDSEASNAEALRVKAKKMALCMCYSGKDYLGMQRNPGTKTIEEDLLTAMYKGELIQREHIDIPQNVKFQRAARTDKGVSAVRQVVSLKLPTNIAIDEMVARINSHLVDQIRVIDIKRTTRGFNCKNSCDSRTYSYMLPSFSFAPPGVTPEESFRITSERIQDVNKVLALFKGCHNFHNFTSGKKSQDPSAMRYIISIECGQPFMAGNLEFLQIQIKGQSFMLHQIRKMVGLVIAIMRGHTDQSIIRRAWGPERLDIPIAPALGLMLEHVHYDRYNRRYGGDGLHEPLCWEAKQDFIQTFKEKHIFPTIVNTEQDEKSMLNWMENLQLHSYDVREPGPPTFDDAELCNLVRSDDDGDDAGADNEKEDQGDSLKKENSDITEVCSNAEEALDAKKQAIQ</sequence>
<name>A0A023G7R6_AMBTT</name>
<dbReference type="GO" id="GO:0005634">
    <property type="term" value="C:nucleus"/>
    <property type="evidence" value="ECO:0007669"/>
    <property type="project" value="UniProtKB-SubCell"/>
</dbReference>
<evidence type="ECO:0000256" key="19">
    <source>
        <dbReference type="PIRSR" id="PIRSR641708-2"/>
    </source>
</evidence>
<dbReference type="HAMAP" id="MF_00171">
    <property type="entry name" value="TruA"/>
    <property type="match status" value="1"/>
</dbReference>
<evidence type="ECO:0000256" key="9">
    <source>
        <dbReference type="ARBA" id="ARBA00052184"/>
    </source>
</evidence>
<dbReference type="GO" id="GO:1990481">
    <property type="term" value="P:mRNA pseudouridine synthesis"/>
    <property type="evidence" value="ECO:0007669"/>
    <property type="project" value="TreeGrafter"/>
</dbReference>
<keyword evidence="7" id="KW-0539">Nucleus</keyword>
<keyword evidence="4" id="KW-0507">mRNA processing</keyword>
<dbReference type="GO" id="GO:0031119">
    <property type="term" value="P:tRNA pseudouridine synthesis"/>
    <property type="evidence" value="ECO:0007669"/>
    <property type="project" value="InterPro"/>
</dbReference>
<evidence type="ECO:0000256" key="8">
    <source>
        <dbReference type="ARBA" id="ARBA00036943"/>
    </source>
</evidence>
<evidence type="ECO:0000256" key="11">
    <source>
        <dbReference type="ARBA" id="ARBA00064589"/>
    </source>
</evidence>
<evidence type="ECO:0000256" key="6">
    <source>
        <dbReference type="ARBA" id="ARBA00023235"/>
    </source>
</evidence>
<feature type="binding site" evidence="19">
    <location>
        <position position="186"/>
    </location>
    <ligand>
        <name>substrate</name>
    </ligand>
</feature>
<dbReference type="SUPFAM" id="SSF55120">
    <property type="entry name" value="Pseudouridine synthase"/>
    <property type="match status" value="1"/>
</dbReference>
<evidence type="ECO:0000256" key="16">
    <source>
        <dbReference type="ARBA" id="ARBA00080849"/>
    </source>
</evidence>
<dbReference type="GO" id="GO:0003723">
    <property type="term" value="F:RNA binding"/>
    <property type="evidence" value="ECO:0007669"/>
    <property type="project" value="InterPro"/>
</dbReference>
<dbReference type="FunFam" id="3.30.70.660:FF:000002">
    <property type="entry name" value="tRNA pseudouridine synthase"/>
    <property type="match status" value="1"/>
</dbReference>
<comment type="catalytic activity">
    <reaction evidence="8">
        <text>a uridine in tRNA = a pseudouridine in tRNA</text>
        <dbReference type="Rhea" id="RHEA:54572"/>
        <dbReference type="Rhea" id="RHEA-COMP:13339"/>
        <dbReference type="Rhea" id="RHEA-COMP:13934"/>
        <dbReference type="ChEBI" id="CHEBI:65314"/>
        <dbReference type="ChEBI" id="CHEBI:65315"/>
    </reaction>
</comment>
<evidence type="ECO:0000256" key="3">
    <source>
        <dbReference type="ARBA" id="ARBA00009375"/>
    </source>
</evidence>
<comment type="similarity">
    <text evidence="3">Belongs to the tRNA pseudouridine synthase TruA family.</text>
</comment>
<feature type="domain" description="Pseudouridine synthase I TruA alpha/beta" evidence="21">
    <location>
        <begin position="221"/>
        <end position="325"/>
    </location>
</feature>
<dbReference type="NCBIfam" id="TIGR00071">
    <property type="entry name" value="hisT_truA"/>
    <property type="match status" value="1"/>
</dbReference>
<evidence type="ECO:0000256" key="10">
    <source>
        <dbReference type="ARBA" id="ARBA00053709"/>
    </source>
</evidence>
<dbReference type="AlphaFoldDB" id="A0A023G7R6"/>
<evidence type="ECO:0000256" key="14">
    <source>
        <dbReference type="ARBA" id="ARBA00075153"/>
    </source>
</evidence>
<reference evidence="22" key="1">
    <citation type="submission" date="2014-03" db="EMBL/GenBank/DDBJ databases">
        <title>The sialotranscriptome of Amblyomma triste, Amblyomma parvum and Amblyomma cajennense ticks, uncovered by 454-based RNA-seq.</title>
        <authorList>
            <person name="Garcia G.R."/>
            <person name="Gardinassi L.G."/>
            <person name="Ribeiro J.M."/>
            <person name="Anatriello E."/>
            <person name="Ferreira B.R."/>
            <person name="Moreira H.N."/>
            <person name="Mafra C."/>
            <person name="Olegario M.M."/>
            <person name="Szabo P.J."/>
            <person name="Miranda-Santos I.K."/>
            <person name="Maruyama S.R."/>
        </authorList>
    </citation>
    <scope>NUCLEOTIDE SEQUENCE</scope>
    <source>
        <strain evidence="22">Mato Grasso do Sul</strain>
        <tissue evidence="22">Salivary glands</tissue>
    </source>
</reference>
<feature type="region of interest" description="Disordered" evidence="20">
    <location>
        <begin position="403"/>
        <end position="430"/>
    </location>
</feature>
<comment type="subunit">
    <text evidence="11">Monomer. Forms a complex with RARG and the SRA1 RNA in the nucleus.</text>
</comment>
<dbReference type="EC" id="5.4.99.12" evidence="12"/>
<dbReference type="PANTHER" id="PTHR11142">
    <property type="entry name" value="PSEUDOURIDYLATE SYNTHASE"/>
    <property type="match status" value="1"/>
</dbReference>
<dbReference type="InterPro" id="IPR001406">
    <property type="entry name" value="PsdUridine_synth_TruA"/>
</dbReference>
<protein>
    <recommendedName>
        <fullName evidence="13">Pseudouridylate synthase 1 homolog</fullName>
        <ecNumber evidence="12">5.4.99.12</ecNumber>
    </recommendedName>
    <alternativeName>
        <fullName evidence="14">tRNA pseudouridine synthase 1</fullName>
    </alternativeName>
    <alternativeName>
        <fullName evidence="17">tRNA pseudouridine(38-40) synthase</fullName>
    </alternativeName>
    <alternativeName>
        <fullName evidence="15">tRNA pseudouridylate synthase I</fullName>
    </alternativeName>
    <alternativeName>
        <fullName evidence="16">tRNA-uridine isomerase I</fullName>
    </alternativeName>
</protein>
<evidence type="ECO:0000256" key="4">
    <source>
        <dbReference type="ARBA" id="ARBA00022664"/>
    </source>
</evidence>
<evidence type="ECO:0000256" key="7">
    <source>
        <dbReference type="ARBA" id="ARBA00023242"/>
    </source>
</evidence>
<dbReference type="GO" id="GO:0006397">
    <property type="term" value="P:mRNA processing"/>
    <property type="evidence" value="ECO:0007669"/>
    <property type="project" value="UniProtKB-KW"/>
</dbReference>
<dbReference type="PANTHER" id="PTHR11142:SF4">
    <property type="entry name" value="PSEUDOURIDYLATE SYNTHASE 1 HOMOLOG"/>
    <property type="match status" value="1"/>
</dbReference>
<comment type="subcellular location">
    <subcellularLocation>
        <location evidence="2">Nucleus</location>
    </subcellularLocation>
</comment>
<evidence type="ECO:0000256" key="12">
    <source>
        <dbReference type="ARBA" id="ARBA00066509"/>
    </source>
</evidence>
<feature type="compositionally biased region" description="Basic and acidic residues" evidence="20">
    <location>
        <begin position="414"/>
        <end position="429"/>
    </location>
</feature>
<proteinExistence type="evidence at transcript level"/>
<keyword evidence="5" id="KW-0819">tRNA processing</keyword>
<evidence type="ECO:0000256" key="2">
    <source>
        <dbReference type="ARBA" id="ARBA00004123"/>
    </source>
</evidence>
<accession>A0A023G7R6</accession>
<dbReference type="InterPro" id="IPR020103">
    <property type="entry name" value="PsdUridine_synth_cat_dom_sf"/>
</dbReference>
<evidence type="ECO:0000256" key="1">
    <source>
        <dbReference type="ARBA" id="ARBA00001166"/>
    </source>
</evidence>
<dbReference type="EMBL" id="GBBM01005182">
    <property type="protein sequence ID" value="JAC30236.1"/>
    <property type="molecule type" value="mRNA"/>
</dbReference>
<dbReference type="InterPro" id="IPR020094">
    <property type="entry name" value="TruA/RsuA/RluB/E/F_N"/>
</dbReference>
<dbReference type="InterPro" id="IPR041708">
    <property type="entry name" value="PUS1/PUS2-like"/>
</dbReference>
<dbReference type="InterPro" id="IPR020097">
    <property type="entry name" value="PsdUridine_synth_TruA_a/b_dom"/>
</dbReference>
<organism evidence="22">
    <name type="scientific">Amblyomma triste</name>
    <name type="common">Neotropical tick</name>
    <dbReference type="NCBI Taxonomy" id="251400"/>
    <lineage>
        <taxon>Eukaryota</taxon>
        <taxon>Metazoa</taxon>
        <taxon>Ecdysozoa</taxon>
        <taxon>Arthropoda</taxon>
        <taxon>Chelicerata</taxon>
        <taxon>Arachnida</taxon>
        <taxon>Acari</taxon>
        <taxon>Parasitiformes</taxon>
        <taxon>Ixodida</taxon>
        <taxon>Ixodoidea</taxon>
        <taxon>Ixodidae</taxon>
        <taxon>Amblyomminae</taxon>
        <taxon>Amblyomma</taxon>
    </lineage>
</organism>
<dbReference type="FunFam" id="3.30.70.580:FF:000002">
    <property type="entry name" value="tRNA pseudouridine synthase"/>
    <property type="match status" value="1"/>
</dbReference>
<evidence type="ECO:0000256" key="18">
    <source>
        <dbReference type="PIRSR" id="PIRSR641708-1"/>
    </source>
</evidence>
<evidence type="ECO:0000256" key="13">
    <source>
        <dbReference type="ARBA" id="ARBA00068582"/>
    </source>
</evidence>
<comment type="function">
    <text evidence="10">Pseudouridylate synthase that catalyzes pseudouridylation of tRNAs and mRNAs. Acts on positions 27/28 in the anticodon stem and also positions 34 and 36 in the anticodon of an intron containing tRNA. Also catalyzes pseudouridylation of mRNAs: mediates pseudouridylation of mRNAs with the consensus sequence 5'-UGUAG-3'. Acts as a regulator of pre-mRNA splicing by mediating pseudouridylation of pre-mRNAs at locations associated with alternatively spliced regions. Pseudouridylation of pre-mRNAs near splice sites directly regulates mRNA splicing and mRNA 3'-end processing. Involved in regulation of nuclear receptor activity through pseudouridylation of SRA1 mRNA.</text>
</comment>
<evidence type="ECO:0000256" key="17">
    <source>
        <dbReference type="ARBA" id="ARBA00081344"/>
    </source>
</evidence>
<dbReference type="InterPro" id="IPR020095">
    <property type="entry name" value="PsdUridine_synth_TruA_C"/>
</dbReference>
<evidence type="ECO:0000313" key="22">
    <source>
        <dbReference type="EMBL" id="JAC30236.1"/>
    </source>
</evidence>
<dbReference type="Gene3D" id="3.30.70.660">
    <property type="entry name" value="Pseudouridine synthase I, catalytic domain, C-terminal subdomain"/>
    <property type="match status" value="1"/>
</dbReference>
<keyword evidence="6" id="KW-0413">Isomerase</keyword>
<evidence type="ECO:0000256" key="20">
    <source>
        <dbReference type="SAM" id="MobiDB-lite"/>
    </source>
</evidence>
<dbReference type="CDD" id="cd02568">
    <property type="entry name" value="PseudoU_synth_PUS1_PUS2"/>
    <property type="match status" value="1"/>
</dbReference>
<dbReference type="Gene3D" id="3.30.70.580">
    <property type="entry name" value="Pseudouridine synthase I, catalytic domain, N-terminal subdomain"/>
    <property type="match status" value="1"/>
</dbReference>
<evidence type="ECO:0000256" key="15">
    <source>
        <dbReference type="ARBA" id="ARBA00079087"/>
    </source>
</evidence>
<evidence type="ECO:0000256" key="5">
    <source>
        <dbReference type="ARBA" id="ARBA00022694"/>
    </source>
</evidence>
<dbReference type="Pfam" id="PF01416">
    <property type="entry name" value="PseudoU_synth_1"/>
    <property type="match status" value="1"/>
</dbReference>
<feature type="active site" description="Nucleophile" evidence="18">
    <location>
        <position position="128"/>
    </location>
</feature>
<comment type="catalytic activity">
    <reaction evidence="9">
        <text>uridine(38/39/40) in tRNA = pseudouridine(38/39/40) in tRNA</text>
        <dbReference type="Rhea" id="RHEA:22376"/>
        <dbReference type="Rhea" id="RHEA-COMP:10085"/>
        <dbReference type="Rhea" id="RHEA-COMP:10087"/>
        <dbReference type="ChEBI" id="CHEBI:65314"/>
        <dbReference type="ChEBI" id="CHEBI:65315"/>
        <dbReference type="EC" id="5.4.99.12"/>
    </reaction>
</comment>
<dbReference type="GO" id="GO:0160147">
    <property type="term" value="F:tRNA pseudouridine(38-40) synthase activity"/>
    <property type="evidence" value="ECO:0007669"/>
    <property type="project" value="UniProtKB-EC"/>
</dbReference>
<comment type="catalytic activity">
    <reaction evidence="1">
        <text>a uridine in mRNA = a pseudouridine in mRNA</text>
        <dbReference type="Rhea" id="RHEA:56644"/>
        <dbReference type="Rhea" id="RHEA-COMP:14658"/>
        <dbReference type="Rhea" id="RHEA-COMP:14659"/>
        <dbReference type="ChEBI" id="CHEBI:65314"/>
        <dbReference type="ChEBI" id="CHEBI:65315"/>
    </reaction>
</comment>
<evidence type="ECO:0000259" key="21">
    <source>
        <dbReference type="Pfam" id="PF01416"/>
    </source>
</evidence>